<reference evidence="1" key="1">
    <citation type="journal article" date="2014" name="Front. Microbiol.">
        <title>High frequency of phylogenetically diverse reductive dehalogenase-homologous genes in deep subseafloor sedimentary metagenomes.</title>
        <authorList>
            <person name="Kawai M."/>
            <person name="Futagami T."/>
            <person name="Toyoda A."/>
            <person name="Takaki Y."/>
            <person name="Nishi S."/>
            <person name="Hori S."/>
            <person name="Arai W."/>
            <person name="Tsubouchi T."/>
            <person name="Morono Y."/>
            <person name="Uchiyama I."/>
            <person name="Ito T."/>
            <person name="Fujiyama A."/>
            <person name="Inagaki F."/>
            <person name="Takami H."/>
        </authorList>
    </citation>
    <scope>NUCLEOTIDE SEQUENCE</scope>
    <source>
        <strain evidence="1">Expedition CK06-06</strain>
    </source>
</reference>
<accession>X1D637</accession>
<name>X1D637_9ZZZZ</name>
<proteinExistence type="predicted"/>
<sequence length="67" mass="7577">MSVGIVRMAIKGPKAMRMRETSTLGILNISLNNVFLKRITVVGKFIITLDFSTLNSYWANAFRIFPL</sequence>
<evidence type="ECO:0000313" key="1">
    <source>
        <dbReference type="EMBL" id="GAH15677.1"/>
    </source>
</evidence>
<dbReference type="AlphaFoldDB" id="X1D637"/>
<comment type="caution">
    <text evidence="1">The sequence shown here is derived from an EMBL/GenBank/DDBJ whole genome shotgun (WGS) entry which is preliminary data.</text>
</comment>
<gene>
    <name evidence="1" type="ORF">S01H4_60348</name>
</gene>
<dbReference type="EMBL" id="BART01035564">
    <property type="protein sequence ID" value="GAH15677.1"/>
    <property type="molecule type" value="Genomic_DNA"/>
</dbReference>
<protein>
    <submittedName>
        <fullName evidence="1">Uncharacterized protein</fullName>
    </submittedName>
</protein>
<organism evidence="1">
    <name type="scientific">marine sediment metagenome</name>
    <dbReference type="NCBI Taxonomy" id="412755"/>
    <lineage>
        <taxon>unclassified sequences</taxon>
        <taxon>metagenomes</taxon>
        <taxon>ecological metagenomes</taxon>
    </lineage>
</organism>